<dbReference type="EMBL" id="ML014290">
    <property type="protein sequence ID" value="RKO99379.1"/>
    <property type="molecule type" value="Genomic_DNA"/>
</dbReference>
<feature type="region of interest" description="Disordered" evidence="1">
    <location>
        <begin position="174"/>
        <end position="238"/>
    </location>
</feature>
<keyword evidence="3" id="KW-1185">Reference proteome</keyword>
<evidence type="ECO:0000313" key="3">
    <source>
        <dbReference type="Proteomes" id="UP000274922"/>
    </source>
</evidence>
<sequence length="397" mass="41297">MAEHAPAARFALHAGPPVPLAADPDALYQWGLGPAPAAAALRPAAARLVPFYAARAPTAYDHPRFLREVVEAVLPDVRQAAAAAAACRGGSPPPAADAAAPTTAVTVHAALLRATVTRRRALRALLARPRPGPAPLLPDGGLRGCLDTPLPGDPDGDIYLTSELARCCLLPPPPAAAATADATSDAADDAEPTSDPEDDPAGEDAAAQMGLQPGDLASTRRLDRPTARDHGPGQARDLLASDPSLAAFRDGVPATWRHELLVVLLQRLVAGGRLSQPDVLWARYEAAALALYKQLVRLVRVSAAVGAPDPGHDRDSIGARGGATAEREAHAGAVLACPYLVWRVTDVTLDDDAAPAPAPSNAPRRSLLFPSPHPFHLCLVVFDPARLTGAVLHWPYA</sequence>
<feature type="compositionally biased region" description="Acidic residues" evidence="1">
    <location>
        <begin position="186"/>
        <end position="202"/>
    </location>
</feature>
<feature type="compositionally biased region" description="Basic and acidic residues" evidence="1">
    <location>
        <begin position="218"/>
        <end position="231"/>
    </location>
</feature>
<feature type="compositionally biased region" description="Low complexity" evidence="1">
    <location>
        <begin position="176"/>
        <end position="185"/>
    </location>
</feature>
<organism evidence="2 3">
    <name type="scientific">Caulochytrium protostelioides</name>
    <dbReference type="NCBI Taxonomy" id="1555241"/>
    <lineage>
        <taxon>Eukaryota</taxon>
        <taxon>Fungi</taxon>
        <taxon>Fungi incertae sedis</taxon>
        <taxon>Chytridiomycota</taxon>
        <taxon>Chytridiomycota incertae sedis</taxon>
        <taxon>Chytridiomycetes</taxon>
        <taxon>Caulochytriales</taxon>
        <taxon>Caulochytriaceae</taxon>
        <taxon>Caulochytrium</taxon>
    </lineage>
</organism>
<evidence type="ECO:0000256" key="1">
    <source>
        <dbReference type="SAM" id="MobiDB-lite"/>
    </source>
</evidence>
<proteinExistence type="predicted"/>
<protein>
    <submittedName>
        <fullName evidence="2">Uncharacterized protein</fullName>
    </submittedName>
</protein>
<dbReference type="Proteomes" id="UP000274922">
    <property type="component" value="Unassembled WGS sequence"/>
</dbReference>
<dbReference type="AlphaFoldDB" id="A0A4P9X2Z4"/>
<accession>A0A4P9X2Z4</accession>
<name>A0A4P9X2Z4_9FUNG</name>
<gene>
    <name evidence="2" type="ORF">CXG81DRAFT_27863</name>
</gene>
<reference evidence="3" key="1">
    <citation type="journal article" date="2018" name="Nat. Microbiol.">
        <title>Leveraging single-cell genomics to expand the fungal tree of life.</title>
        <authorList>
            <person name="Ahrendt S.R."/>
            <person name="Quandt C.A."/>
            <person name="Ciobanu D."/>
            <person name="Clum A."/>
            <person name="Salamov A."/>
            <person name="Andreopoulos B."/>
            <person name="Cheng J.F."/>
            <person name="Woyke T."/>
            <person name="Pelin A."/>
            <person name="Henrissat B."/>
            <person name="Reynolds N.K."/>
            <person name="Benny G.L."/>
            <person name="Smith M.E."/>
            <person name="James T.Y."/>
            <person name="Grigoriev I.V."/>
        </authorList>
    </citation>
    <scope>NUCLEOTIDE SEQUENCE [LARGE SCALE GENOMIC DNA]</scope>
    <source>
        <strain evidence="3">ATCC 52028</strain>
    </source>
</reference>
<evidence type="ECO:0000313" key="2">
    <source>
        <dbReference type="EMBL" id="RKO99379.1"/>
    </source>
</evidence>